<protein>
    <submittedName>
        <fullName evidence="12">Sodium/hydrogen exchanger</fullName>
    </submittedName>
</protein>
<dbReference type="PANTHER" id="PTHR43562:SF3">
    <property type="entry name" value="SODIUM ION_PROTON EXCHANGER (EUROFUNG)"/>
    <property type="match status" value="1"/>
</dbReference>
<comment type="subcellular location">
    <subcellularLocation>
        <location evidence="1">Membrane</location>
        <topology evidence="1">Multi-pass membrane protein</topology>
    </subcellularLocation>
</comment>
<evidence type="ECO:0000256" key="8">
    <source>
        <dbReference type="ARBA" id="ARBA00023136"/>
    </source>
</evidence>
<evidence type="ECO:0000313" key="12">
    <source>
        <dbReference type="EMBL" id="OAD20490.1"/>
    </source>
</evidence>
<dbReference type="EMBL" id="LUTY01002333">
    <property type="protein sequence ID" value="OAD20490.1"/>
    <property type="molecule type" value="Genomic_DNA"/>
</dbReference>
<name>A0A176RXL1_9GAMM</name>
<gene>
    <name evidence="12" type="ORF">THIOM_003804</name>
</gene>
<keyword evidence="5 10" id="KW-1133">Transmembrane helix</keyword>
<dbReference type="Gene3D" id="1.20.1530.20">
    <property type="match status" value="1"/>
</dbReference>
<evidence type="ECO:0000259" key="11">
    <source>
        <dbReference type="Pfam" id="PF00999"/>
    </source>
</evidence>
<keyword evidence="8 10" id="KW-0472">Membrane</keyword>
<dbReference type="GO" id="GO:0006814">
    <property type="term" value="P:sodium ion transport"/>
    <property type="evidence" value="ECO:0007669"/>
    <property type="project" value="UniProtKB-KW"/>
</dbReference>
<feature type="transmembrane region" description="Helical" evidence="10">
    <location>
        <begin position="69"/>
        <end position="88"/>
    </location>
</feature>
<evidence type="ECO:0000256" key="5">
    <source>
        <dbReference type="ARBA" id="ARBA00022989"/>
    </source>
</evidence>
<dbReference type="GO" id="GO:0015297">
    <property type="term" value="F:antiporter activity"/>
    <property type="evidence" value="ECO:0007669"/>
    <property type="project" value="UniProtKB-KW"/>
</dbReference>
<evidence type="ECO:0000256" key="7">
    <source>
        <dbReference type="ARBA" id="ARBA00023065"/>
    </source>
</evidence>
<feature type="domain" description="Cation/H+ exchanger transmembrane" evidence="11">
    <location>
        <begin position="46"/>
        <end position="124"/>
    </location>
</feature>
<feature type="non-terminal residue" evidence="12">
    <location>
        <position position="125"/>
    </location>
</feature>
<keyword evidence="3" id="KW-0050">Antiport</keyword>
<sequence length="125" mass="13470">MIIKPGQSHSQWTYALLLSLFLVPVAYASGGEGSEKIANAFLWIAVLLLLAKMASLIEKVGQPAVLGELVIGVVLGNLFLVGIGVFEPVKHDEIIKFLAELGVVVLLFQIGLESKLEEMREVGGR</sequence>
<accession>A0A176RXL1</accession>
<keyword evidence="9" id="KW-0739">Sodium transport</keyword>
<dbReference type="InterPro" id="IPR006153">
    <property type="entry name" value="Cation/H_exchanger_TM"/>
</dbReference>
<dbReference type="Proteomes" id="UP000076962">
    <property type="component" value="Unassembled WGS sequence"/>
</dbReference>
<evidence type="ECO:0000313" key="13">
    <source>
        <dbReference type="Proteomes" id="UP000076962"/>
    </source>
</evidence>
<evidence type="ECO:0000256" key="1">
    <source>
        <dbReference type="ARBA" id="ARBA00004141"/>
    </source>
</evidence>
<dbReference type="Pfam" id="PF00999">
    <property type="entry name" value="Na_H_Exchanger"/>
    <property type="match status" value="1"/>
</dbReference>
<keyword evidence="13" id="KW-1185">Reference proteome</keyword>
<evidence type="ECO:0000256" key="6">
    <source>
        <dbReference type="ARBA" id="ARBA00023053"/>
    </source>
</evidence>
<keyword evidence="7" id="KW-0406">Ion transport</keyword>
<feature type="transmembrane region" description="Helical" evidence="10">
    <location>
        <begin position="38"/>
        <end position="57"/>
    </location>
</feature>
<evidence type="ECO:0000256" key="10">
    <source>
        <dbReference type="SAM" id="Phobius"/>
    </source>
</evidence>
<dbReference type="GO" id="GO:1902600">
    <property type="term" value="P:proton transmembrane transport"/>
    <property type="evidence" value="ECO:0007669"/>
    <property type="project" value="InterPro"/>
</dbReference>
<proteinExistence type="predicted"/>
<dbReference type="AlphaFoldDB" id="A0A176RXL1"/>
<dbReference type="PANTHER" id="PTHR43562">
    <property type="entry name" value="NAPA-TYPE SODIUM/HYDROGEN ANTIPORTER"/>
    <property type="match status" value="1"/>
</dbReference>
<keyword evidence="2" id="KW-0813">Transport</keyword>
<organism evidence="12 13">
    <name type="scientific">Candidatus Thiomargarita nelsonii</name>
    <dbReference type="NCBI Taxonomy" id="1003181"/>
    <lineage>
        <taxon>Bacteria</taxon>
        <taxon>Pseudomonadati</taxon>
        <taxon>Pseudomonadota</taxon>
        <taxon>Gammaproteobacteria</taxon>
        <taxon>Thiotrichales</taxon>
        <taxon>Thiotrichaceae</taxon>
        <taxon>Thiomargarita</taxon>
    </lineage>
</organism>
<evidence type="ECO:0000256" key="9">
    <source>
        <dbReference type="ARBA" id="ARBA00023201"/>
    </source>
</evidence>
<evidence type="ECO:0000256" key="2">
    <source>
        <dbReference type="ARBA" id="ARBA00022448"/>
    </source>
</evidence>
<dbReference type="InterPro" id="IPR038770">
    <property type="entry name" value="Na+/solute_symporter_sf"/>
</dbReference>
<keyword evidence="4 10" id="KW-0812">Transmembrane</keyword>
<reference evidence="12 13" key="1">
    <citation type="submission" date="2016-05" db="EMBL/GenBank/DDBJ databases">
        <title>Single-cell genome of chain-forming Candidatus Thiomargarita nelsonii and comparison to other large sulfur-oxidizing bacteria.</title>
        <authorList>
            <person name="Winkel M."/>
            <person name="Salman V."/>
            <person name="Woyke T."/>
            <person name="Schulz-Vogt H."/>
            <person name="Richter M."/>
            <person name="Flood B."/>
            <person name="Bailey J."/>
            <person name="Amann R."/>
            <person name="Mussmann M."/>
        </authorList>
    </citation>
    <scope>NUCLEOTIDE SEQUENCE [LARGE SCALE GENOMIC DNA]</scope>
    <source>
        <strain evidence="12 13">THI036</strain>
    </source>
</reference>
<dbReference type="GO" id="GO:0016020">
    <property type="term" value="C:membrane"/>
    <property type="evidence" value="ECO:0007669"/>
    <property type="project" value="UniProtKB-SubCell"/>
</dbReference>
<evidence type="ECO:0000256" key="3">
    <source>
        <dbReference type="ARBA" id="ARBA00022449"/>
    </source>
</evidence>
<evidence type="ECO:0000256" key="4">
    <source>
        <dbReference type="ARBA" id="ARBA00022692"/>
    </source>
</evidence>
<keyword evidence="6" id="KW-0915">Sodium</keyword>
<comment type="caution">
    <text evidence="12">The sequence shown here is derived from an EMBL/GenBank/DDBJ whole genome shotgun (WGS) entry which is preliminary data.</text>
</comment>